<feature type="compositionally biased region" description="Basic and acidic residues" evidence="1">
    <location>
        <begin position="45"/>
        <end position="54"/>
    </location>
</feature>
<evidence type="ECO:0000313" key="2">
    <source>
        <dbReference type="EMBL" id="CAA9451770.1"/>
    </source>
</evidence>
<evidence type="ECO:0000256" key="1">
    <source>
        <dbReference type="SAM" id="MobiDB-lite"/>
    </source>
</evidence>
<feature type="non-terminal residue" evidence="2">
    <location>
        <position position="230"/>
    </location>
</feature>
<accession>A0A6J4QQB5</accession>
<reference evidence="2" key="1">
    <citation type="submission" date="2020-02" db="EMBL/GenBank/DDBJ databases">
        <authorList>
            <person name="Meier V. D."/>
        </authorList>
    </citation>
    <scope>NUCLEOTIDE SEQUENCE</scope>
    <source>
        <strain evidence="2">AVDCRST_MAG02</strain>
    </source>
</reference>
<feature type="compositionally biased region" description="Basic and acidic residues" evidence="1">
    <location>
        <begin position="14"/>
        <end position="32"/>
    </location>
</feature>
<sequence length="230" mass="24754">ARHPGRYRAAPRPEGARKVPDPAPDRGGERRVGGAVDRPVARGARRGDGPERVPRHGPSRGLPPSVEPPAPRVVLPEQAVAGAGEAAQAPRRRRGRVVRGALRGERVGTLRPLGGARTAVRQDRHRLGPRRDAGVRLYARDVHRPGAAGARRQLEAAAPAGVVRRPAVARARPRVGRVGAACHPSLRGDHGLRRLRVPRAYKARRRRGADPPGPRRRGYVGVGPDLRRAV</sequence>
<proteinExistence type="predicted"/>
<feature type="non-terminal residue" evidence="2">
    <location>
        <position position="1"/>
    </location>
</feature>
<dbReference type="AlphaFoldDB" id="A0A6J4QQB5"/>
<organism evidence="2">
    <name type="scientific">uncultured Rubrobacteraceae bacterium</name>
    <dbReference type="NCBI Taxonomy" id="349277"/>
    <lineage>
        <taxon>Bacteria</taxon>
        <taxon>Bacillati</taxon>
        <taxon>Actinomycetota</taxon>
        <taxon>Rubrobacteria</taxon>
        <taxon>Rubrobacterales</taxon>
        <taxon>Rubrobacteraceae</taxon>
        <taxon>environmental samples</taxon>
    </lineage>
</organism>
<protein>
    <submittedName>
        <fullName evidence="2">Uncharacterized protein</fullName>
    </submittedName>
</protein>
<feature type="compositionally biased region" description="Basic residues" evidence="1">
    <location>
        <begin position="197"/>
        <end position="207"/>
    </location>
</feature>
<feature type="region of interest" description="Disordered" evidence="1">
    <location>
        <begin position="197"/>
        <end position="230"/>
    </location>
</feature>
<gene>
    <name evidence="2" type="ORF">AVDCRST_MAG02-1131</name>
</gene>
<feature type="compositionally biased region" description="Low complexity" evidence="1">
    <location>
        <begin position="79"/>
        <end position="89"/>
    </location>
</feature>
<feature type="region of interest" description="Disordered" evidence="1">
    <location>
        <begin position="1"/>
        <end position="94"/>
    </location>
</feature>
<dbReference type="EMBL" id="CADCVH010000031">
    <property type="protein sequence ID" value="CAA9451770.1"/>
    <property type="molecule type" value="Genomic_DNA"/>
</dbReference>
<name>A0A6J4QQB5_9ACTN</name>